<feature type="compositionally biased region" description="Acidic residues" evidence="1">
    <location>
        <begin position="164"/>
        <end position="173"/>
    </location>
</feature>
<proteinExistence type="predicted"/>
<dbReference type="KEGG" id="vg:7804698"/>
<dbReference type="InterPro" id="IPR009317">
    <property type="entry name" value="ChaB"/>
</dbReference>
<dbReference type="OrthoDB" id="22106at10239"/>
<reference evidence="2 3" key="1">
    <citation type="journal article" date="2009" name="Virus Genes">
        <title>Morphology and genome of Euproctis pseudoconspersa nucleopolyhedrovirus.</title>
        <authorList>
            <person name="Tang X.D."/>
            <person name="Xiao Q."/>
            <person name="Ma X.C."/>
            <person name="Zhu Z.R."/>
            <person name="Zhang C.X."/>
        </authorList>
    </citation>
    <scope>NUCLEOTIDE SEQUENCE [LARGE SCALE GENOMIC DNA]</scope>
    <source>
        <strain evidence="2 3">Hangzhou</strain>
    </source>
</reference>
<protein>
    <submittedName>
        <fullName evidence="2">ChaB2</fullName>
    </submittedName>
</protein>
<feature type="region of interest" description="Disordered" evidence="1">
    <location>
        <begin position="110"/>
        <end position="180"/>
    </location>
</feature>
<dbReference type="InterPro" id="IPR037205">
    <property type="entry name" value="ChaB_sf"/>
</dbReference>
<accession>C3TWU0</accession>
<organism evidence="2 3">
    <name type="scientific">Euproctis pseudoconspersa nucleopolyhedrovirus</name>
    <dbReference type="NCBI Taxonomy" id="307467"/>
    <lineage>
        <taxon>Viruses</taxon>
        <taxon>Viruses incertae sedis</taxon>
        <taxon>Naldaviricetes</taxon>
        <taxon>Lefavirales</taxon>
        <taxon>Baculoviridae</taxon>
        <taxon>Alphabaculovirus</taxon>
        <taxon>Alphabaculovirus eupseudoconspersae</taxon>
    </lineage>
</organism>
<keyword evidence="3" id="KW-1185">Reference proteome</keyword>
<name>C3TWU0_9ABAC</name>
<dbReference type="RefSeq" id="YP_002854642.1">
    <property type="nucleotide sequence ID" value="NC_012639.1"/>
</dbReference>
<dbReference type="SUPFAM" id="SSF140376">
    <property type="entry name" value="ChaB-like"/>
    <property type="match status" value="1"/>
</dbReference>
<dbReference type="EMBL" id="FJ227128">
    <property type="protein sequence ID" value="ACO53482.1"/>
    <property type="molecule type" value="Genomic_DNA"/>
</dbReference>
<feature type="compositionally biased region" description="Basic residues" evidence="1">
    <location>
        <begin position="129"/>
        <end position="147"/>
    </location>
</feature>
<dbReference type="Pfam" id="PF06150">
    <property type="entry name" value="ChaB"/>
    <property type="match status" value="1"/>
</dbReference>
<evidence type="ECO:0000313" key="2">
    <source>
        <dbReference type="EMBL" id="ACO53482.1"/>
    </source>
</evidence>
<evidence type="ECO:0000256" key="1">
    <source>
        <dbReference type="SAM" id="MobiDB-lite"/>
    </source>
</evidence>
<evidence type="ECO:0000313" key="3">
    <source>
        <dbReference type="Proteomes" id="UP000203846"/>
    </source>
</evidence>
<dbReference type="GeneID" id="7804698"/>
<sequence length="180" mass="21018">MNYLAEAHFKEEIPARAKRLYCKTFNLYHKLNGGDEDVALHLARRAVEKKYVKLNDRWYPKAAAEMIVRHDMDDDTGEDDDFKKPNVSSVVSMERRAAAAKRKLVYNKTLNDSDDESNDGLNVYDKSLKPPRRFVNRNTKRSGKVKKYNYDDDDDESSVTTLSNEEDDDDDTYYDNRVFK</sequence>
<dbReference type="Proteomes" id="UP000203846">
    <property type="component" value="Segment"/>
</dbReference>